<proteinExistence type="predicted"/>
<dbReference type="PANTHER" id="PTHR11133">
    <property type="entry name" value="SACCHAROPINE DEHYDROGENASE"/>
    <property type="match status" value="1"/>
</dbReference>
<feature type="domain" description="Saccharopine dehydrogenase-like C-terminal" evidence="2">
    <location>
        <begin position="1"/>
        <end position="53"/>
    </location>
</feature>
<keyword evidence="1" id="KW-0560">Oxidoreductase</keyword>
<evidence type="ECO:0000313" key="3">
    <source>
        <dbReference type="EnsemblPlants" id="Zm00001eb129630_P001"/>
    </source>
</evidence>
<dbReference type="Proteomes" id="UP000007305">
    <property type="component" value="Chromosome 3"/>
</dbReference>
<dbReference type="InParanoid" id="A0A804N2G1"/>
<organism evidence="3 4">
    <name type="scientific">Zea mays</name>
    <name type="common">Maize</name>
    <dbReference type="NCBI Taxonomy" id="4577"/>
    <lineage>
        <taxon>Eukaryota</taxon>
        <taxon>Viridiplantae</taxon>
        <taxon>Streptophyta</taxon>
        <taxon>Embryophyta</taxon>
        <taxon>Tracheophyta</taxon>
        <taxon>Spermatophyta</taxon>
        <taxon>Magnoliopsida</taxon>
        <taxon>Liliopsida</taxon>
        <taxon>Poales</taxon>
        <taxon>Poaceae</taxon>
        <taxon>PACMAD clade</taxon>
        <taxon>Panicoideae</taxon>
        <taxon>Andropogonodae</taxon>
        <taxon>Andropogoneae</taxon>
        <taxon>Tripsacinae</taxon>
        <taxon>Zea</taxon>
    </lineage>
</organism>
<dbReference type="Pfam" id="PF16653">
    <property type="entry name" value="Sacchrp_dh_C"/>
    <property type="match status" value="1"/>
</dbReference>
<evidence type="ECO:0000259" key="2">
    <source>
        <dbReference type="Pfam" id="PF16653"/>
    </source>
</evidence>
<keyword evidence="4" id="KW-1185">Reference proteome</keyword>
<dbReference type="AlphaFoldDB" id="A0A804N2G1"/>
<dbReference type="GO" id="GO:0016491">
    <property type="term" value="F:oxidoreductase activity"/>
    <property type="evidence" value="ECO:0007669"/>
    <property type="project" value="UniProtKB-KW"/>
</dbReference>
<accession>A0A804N2G1</accession>
<reference evidence="3" key="2">
    <citation type="submission" date="2019-07" db="EMBL/GenBank/DDBJ databases">
        <authorList>
            <person name="Seetharam A."/>
            <person name="Woodhouse M."/>
            <person name="Cannon E."/>
        </authorList>
    </citation>
    <scope>NUCLEOTIDE SEQUENCE [LARGE SCALE GENOMIC DNA]</scope>
    <source>
        <strain evidence="3">cv. B73</strain>
    </source>
</reference>
<dbReference type="EnsemblPlants" id="Zm00001eb129630_T001">
    <property type="protein sequence ID" value="Zm00001eb129630_P001"/>
    <property type="gene ID" value="Zm00001eb129630"/>
</dbReference>
<dbReference type="InterPro" id="IPR051168">
    <property type="entry name" value="AASS"/>
</dbReference>
<sequence>MVLLHHEVEVEYPDGQPTEKHQATLLEFGKVENGRSTTAMALTVGIPAAIGALPYLYMDAGVAFAVTALRTCTDVAHLVHVLEQFRLAWCGKLVRDARAVAPSRASASTSSSLGVETELSMHAGGARCDQYYPCLINDDNGDGHDIWSILY</sequence>
<evidence type="ECO:0000256" key="1">
    <source>
        <dbReference type="ARBA" id="ARBA00023002"/>
    </source>
</evidence>
<reference evidence="4" key="1">
    <citation type="submission" date="2015-12" db="EMBL/GenBank/DDBJ databases">
        <title>Update maize B73 reference genome by single molecule sequencing technologies.</title>
        <authorList>
            <consortium name="Maize Genome Sequencing Project"/>
            <person name="Ware D."/>
        </authorList>
    </citation>
    <scope>NUCLEOTIDE SEQUENCE [LARGE SCALE GENOMIC DNA]</scope>
    <source>
        <strain evidence="4">cv. B73</strain>
    </source>
</reference>
<dbReference type="Gramene" id="Zm00001eb129630_T001">
    <property type="protein sequence ID" value="Zm00001eb129630_P001"/>
    <property type="gene ID" value="Zm00001eb129630"/>
</dbReference>
<protein>
    <recommendedName>
        <fullName evidence="2">Saccharopine dehydrogenase-like C-terminal domain-containing protein</fullName>
    </recommendedName>
</protein>
<dbReference type="Gene3D" id="3.30.360.10">
    <property type="entry name" value="Dihydrodipicolinate Reductase, domain 2"/>
    <property type="match status" value="1"/>
</dbReference>
<name>A0A804N2G1_MAIZE</name>
<dbReference type="PANTHER" id="PTHR11133:SF22">
    <property type="entry name" value="ALPHA-AMINOADIPIC SEMIALDEHYDE SYNTHASE, MITOCHONDRIAL"/>
    <property type="match status" value="1"/>
</dbReference>
<evidence type="ECO:0000313" key="4">
    <source>
        <dbReference type="Proteomes" id="UP000007305"/>
    </source>
</evidence>
<dbReference type="InterPro" id="IPR032095">
    <property type="entry name" value="Sacchrp_dh-like_C"/>
</dbReference>
<reference evidence="3" key="3">
    <citation type="submission" date="2021-05" db="UniProtKB">
        <authorList>
            <consortium name="EnsemblPlants"/>
        </authorList>
    </citation>
    <scope>IDENTIFICATION</scope>
    <source>
        <strain evidence="3">cv. B73</strain>
    </source>
</reference>